<dbReference type="Pfam" id="PF13439">
    <property type="entry name" value="Glyco_transf_4"/>
    <property type="match status" value="1"/>
</dbReference>
<evidence type="ECO:0000259" key="1">
    <source>
        <dbReference type="Pfam" id="PF00534"/>
    </source>
</evidence>
<comment type="caution">
    <text evidence="3">The sequence shown here is derived from an EMBL/GenBank/DDBJ whole genome shotgun (WGS) entry which is preliminary data.</text>
</comment>
<evidence type="ECO:0000259" key="2">
    <source>
        <dbReference type="Pfam" id="PF13439"/>
    </source>
</evidence>
<sequence>MKRVLAVHLLNDRSGSPLVLRNALEALVADGYHVDLLTGTPSGQSGFLSHLPGVTTHALPYRWTSNRWRTLLNFAWVQVLLFVKVLRLATPATVVYVNSLLPCGAALAARCLGARVVYHLHEVSIRPALLKRMLCAVVNLTATRAVFVSHYVKETLQLRVAQQQVIYNALPASFVATAQRQLAPTAQAFVVLMACSLKDYKGVPEFVQLTRSMPELQFELVLNAPATQVEQFCSEQAVPANLDVFASTTDMHPFYQRAAVVVNLSRPSEWVETFGMTILEAMQYGKPVIVPPVGGVSEVNQAEQTGFAIDGRDLPALQKALELLHSPSLYTRMADACRRRAAEFAPRCFTEQVQHCFRTEFAFTHCAALTQQPVAATHAARA</sequence>
<dbReference type="AlphaFoldDB" id="A0A243W7U8"/>
<dbReference type="EMBL" id="MTSE01000030">
    <property type="protein sequence ID" value="OUJ69834.1"/>
    <property type="molecule type" value="Genomic_DNA"/>
</dbReference>
<dbReference type="SUPFAM" id="SSF53756">
    <property type="entry name" value="UDP-Glycosyltransferase/glycogen phosphorylase"/>
    <property type="match status" value="1"/>
</dbReference>
<dbReference type="Proteomes" id="UP000194873">
    <property type="component" value="Unassembled WGS sequence"/>
</dbReference>
<evidence type="ECO:0000313" key="4">
    <source>
        <dbReference type="Proteomes" id="UP000194873"/>
    </source>
</evidence>
<feature type="domain" description="Glycosyl transferase family 1" evidence="1">
    <location>
        <begin position="186"/>
        <end position="338"/>
    </location>
</feature>
<dbReference type="InterPro" id="IPR028098">
    <property type="entry name" value="Glyco_trans_4-like_N"/>
</dbReference>
<evidence type="ECO:0008006" key="5">
    <source>
        <dbReference type="Google" id="ProtNLM"/>
    </source>
</evidence>
<organism evidence="3 4">
    <name type="scientific">Hymenobacter crusticola</name>
    <dbReference type="NCBI Taxonomy" id="1770526"/>
    <lineage>
        <taxon>Bacteria</taxon>
        <taxon>Pseudomonadati</taxon>
        <taxon>Bacteroidota</taxon>
        <taxon>Cytophagia</taxon>
        <taxon>Cytophagales</taxon>
        <taxon>Hymenobacteraceae</taxon>
        <taxon>Hymenobacter</taxon>
    </lineage>
</organism>
<dbReference type="Gene3D" id="3.40.50.2000">
    <property type="entry name" value="Glycogen Phosphorylase B"/>
    <property type="match status" value="2"/>
</dbReference>
<dbReference type="PANTHER" id="PTHR45947">
    <property type="entry name" value="SULFOQUINOVOSYL TRANSFERASE SQD2"/>
    <property type="match status" value="1"/>
</dbReference>
<gene>
    <name evidence="3" type="ORF">BXP70_26045</name>
</gene>
<evidence type="ECO:0000313" key="3">
    <source>
        <dbReference type="EMBL" id="OUJ69834.1"/>
    </source>
</evidence>
<dbReference type="Pfam" id="PF00534">
    <property type="entry name" value="Glycos_transf_1"/>
    <property type="match status" value="1"/>
</dbReference>
<name>A0A243W7U8_9BACT</name>
<dbReference type="InterPro" id="IPR050194">
    <property type="entry name" value="Glycosyltransferase_grp1"/>
</dbReference>
<reference evidence="3 4" key="1">
    <citation type="submission" date="2017-01" db="EMBL/GenBank/DDBJ databases">
        <title>A new Hymenobacter.</title>
        <authorList>
            <person name="Liang Y."/>
            <person name="Feng F."/>
        </authorList>
    </citation>
    <scope>NUCLEOTIDE SEQUENCE [LARGE SCALE GENOMIC DNA]</scope>
    <source>
        <strain evidence="3">MIMBbqt21</strain>
    </source>
</reference>
<dbReference type="GO" id="GO:0016757">
    <property type="term" value="F:glycosyltransferase activity"/>
    <property type="evidence" value="ECO:0007669"/>
    <property type="project" value="InterPro"/>
</dbReference>
<protein>
    <recommendedName>
        <fullName evidence="5">Glycosyltransferase subfamily 4-like N-terminal domain-containing protein</fullName>
    </recommendedName>
</protein>
<dbReference type="CDD" id="cd03801">
    <property type="entry name" value="GT4_PimA-like"/>
    <property type="match status" value="1"/>
</dbReference>
<keyword evidence="4" id="KW-1185">Reference proteome</keyword>
<proteinExistence type="predicted"/>
<dbReference type="InterPro" id="IPR001296">
    <property type="entry name" value="Glyco_trans_1"/>
</dbReference>
<feature type="domain" description="Glycosyltransferase subfamily 4-like N-terminal" evidence="2">
    <location>
        <begin position="17"/>
        <end position="169"/>
    </location>
</feature>
<dbReference type="RefSeq" id="WP_086597049.1">
    <property type="nucleotide sequence ID" value="NZ_MTSE01000030.1"/>
</dbReference>
<dbReference type="PANTHER" id="PTHR45947:SF3">
    <property type="entry name" value="SULFOQUINOVOSYL TRANSFERASE SQD2"/>
    <property type="match status" value="1"/>
</dbReference>
<accession>A0A243W7U8</accession>
<dbReference type="OrthoDB" id="7560678at2"/>